<evidence type="ECO:0000313" key="1">
    <source>
        <dbReference type="EMBL" id="BFO78003.1"/>
    </source>
</evidence>
<gene>
    <name evidence="1" type="ORF">GTC17260_06380</name>
</gene>
<dbReference type="EMBL" id="AP035788">
    <property type="protein sequence ID" value="BFO78003.1"/>
    <property type="molecule type" value="Genomic_DNA"/>
</dbReference>
<accession>A0AB33J7N9</accession>
<evidence type="ECO:0008006" key="2">
    <source>
        <dbReference type="Google" id="ProtNLM"/>
    </source>
</evidence>
<organism evidence="1">
    <name type="scientific">Prevotella sp. GTC17260</name>
    <dbReference type="NCBI Taxonomy" id="3236796"/>
    <lineage>
        <taxon>Bacteria</taxon>
        <taxon>Pseudomonadati</taxon>
        <taxon>Bacteroidota</taxon>
        <taxon>Bacteroidia</taxon>
        <taxon>Bacteroidales</taxon>
        <taxon>Prevotellaceae</taxon>
        <taxon>Prevotella</taxon>
    </lineage>
</organism>
<proteinExistence type="predicted"/>
<reference evidence="1" key="1">
    <citation type="submission" date="2024-07" db="EMBL/GenBank/DDBJ databases">
        <title>Complete genome sequence of Prevotella sp. YM-2024 GTC17260.</title>
        <authorList>
            <person name="Hayashi M."/>
            <person name="Muto Y."/>
            <person name="Tanaka K."/>
            <person name="Niwa H."/>
        </authorList>
    </citation>
    <scope>NUCLEOTIDE SEQUENCE</scope>
    <source>
        <strain evidence="1">GTC17260</strain>
    </source>
</reference>
<dbReference type="PROSITE" id="PS51257">
    <property type="entry name" value="PROKAR_LIPOPROTEIN"/>
    <property type="match status" value="1"/>
</dbReference>
<dbReference type="AlphaFoldDB" id="A0AB33J7N9"/>
<protein>
    <recommendedName>
        <fullName evidence="2">Lipoprotein</fullName>
    </recommendedName>
</protein>
<sequence>MDMRKLMFFISSLSILLSVCSCDNKERQEDLSNTLHCTIANFFISPQDSTGKYNLIVKIRIQNLTQDTIFLPERKAITFHGIPVIYKSFVEGRILNKSTSFLVPIFIRGFTYVPPQWDLRFFLFCDNFFIEGSRGIKVDSLKHMKFTFNKKLPVGKRLLKKVIFQRADTASVMILPAGQNFFTSYKELRTPRFVWPDGTPINY</sequence>
<name>A0AB33J7N9_9BACT</name>